<dbReference type="Gene3D" id="1.10.443.10">
    <property type="entry name" value="Intergrase catalytic core"/>
    <property type="match status" value="1"/>
</dbReference>
<dbReference type="AlphaFoldDB" id="A0A1C4YS88"/>
<organism evidence="3 4">
    <name type="scientific">Micromonospora chokoriensis</name>
    <dbReference type="NCBI Taxonomy" id="356851"/>
    <lineage>
        <taxon>Bacteria</taxon>
        <taxon>Bacillati</taxon>
        <taxon>Actinomycetota</taxon>
        <taxon>Actinomycetes</taxon>
        <taxon>Micromonosporales</taxon>
        <taxon>Micromonosporaceae</taxon>
        <taxon>Micromonospora</taxon>
    </lineage>
</organism>
<evidence type="ECO:0000256" key="2">
    <source>
        <dbReference type="SAM" id="MobiDB-lite"/>
    </source>
</evidence>
<dbReference type="Proteomes" id="UP000198224">
    <property type="component" value="Chromosome I"/>
</dbReference>
<keyword evidence="4" id="KW-1185">Reference proteome</keyword>
<evidence type="ECO:0000313" key="3">
    <source>
        <dbReference type="EMBL" id="SCF23530.1"/>
    </source>
</evidence>
<protein>
    <submittedName>
        <fullName evidence="3">Uncharacterized protein</fullName>
    </submittedName>
</protein>
<dbReference type="InterPro" id="IPR013762">
    <property type="entry name" value="Integrase-like_cat_sf"/>
</dbReference>
<dbReference type="GO" id="GO:0003677">
    <property type="term" value="F:DNA binding"/>
    <property type="evidence" value="ECO:0007669"/>
    <property type="project" value="InterPro"/>
</dbReference>
<evidence type="ECO:0000256" key="1">
    <source>
        <dbReference type="ARBA" id="ARBA00023172"/>
    </source>
</evidence>
<dbReference type="GO" id="GO:0015074">
    <property type="term" value="P:DNA integration"/>
    <property type="evidence" value="ECO:0007669"/>
    <property type="project" value="InterPro"/>
</dbReference>
<dbReference type="SUPFAM" id="SSF56349">
    <property type="entry name" value="DNA breaking-rejoining enzymes"/>
    <property type="match status" value="1"/>
</dbReference>
<keyword evidence="1" id="KW-0233">DNA recombination</keyword>
<feature type="compositionally biased region" description="Polar residues" evidence="2">
    <location>
        <begin position="574"/>
        <end position="587"/>
    </location>
</feature>
<name>A0A1C4YS88_9ACTN</name>
<dbReference type="GO" id="GO:0006310">
    <property type="term" value="P:DNA recombination"/>
    <property type="evidence" value="ECO:0007669"/>
    <property type="project" value="UniProtKB-KW"/>
</dbReference>
<gene>
    <name evidence="3" type="ORF">GA0070612_5158</name>
</gene>
<evidence type="ECO:0000313" key="4">
    <source>
        <dbReference type="Proteomes" id="UP000198224"/>
    </source>
</evidence>
<dbReference type="InterPro" id="IPR011010">
    <property type="entry name" value="DNA_brk_join_enz"/>
</dbReference>
<accession>A0A1C4YS88</accession>
<sequence length="718" mass="78533">MTTAPPSVHAARLTRCTVCRQQPVAMRGVKFCFTCWPGGPVTPPPCVRCGAKTGYFTSGLCRRCHRYAPPEVDACRDCYAWGAVRNQSWLCFGCQQWRRASPGAGACVCCARVVHLAPTGTGVCRLCYRQSVLHRKPNGDLDVAAANRYGQQLFLANMLHRNTTGTPSDAPKHRGGPPDDGNLVWPAWQQLTLLPATPRTLTGSDRADLQRRADPRQVAELDEHAAIITARLGWTDRLRREVCIGLRIMIGLRDHRDEPVRASDVTLLSTIRLPVDAVTRVLADAGMLADDRVHALDAWATGQICRLPNAMAAELTLWFEVMKHGSLTPPRRRPRSETTIQLHLRWALPTLLQWTASGHDSLREITPDDVVRALLPSGNPRSQVGQGLKSIFRLLKARKMIFTDPTARIATGRHETRQPLPVDLTALPQALASTNPAHAAVAALIAFHGVRTSQVQMLRLTDVRDRMLHVYDRAIPLAEPVQQALAAWLDYRRSRWPRTNNAYLFVTTRTANTDAPVSRTWIWKATGPRLSATDIRQDRILDEAQATNGDVRRLADLFGLSIAAGNRYAATVEHPTSQRSPNASQVACRQAPVARSGPQRRGAESTPGSAPPCSARSAPGPKPVPAQPTGRTRELAPPGHRSPSVGPRRKGEQGLAGGVEGLPSGSVLVTVSADERGEVVQGMAGQRNRGRVRQHGEAPGRGALDLGRLRSYREPNPM</sequence>
<feature type="region of interest" description="Disordered" evidence="2">
    <location>
        <begin position="572"/>
        <end position="718"/>
    </location>
</feature>
<feature type="compositionally biased region" description="Basic and acidic residues" evidence="2">
    <location>
        <begin position="707"/>
        <end position="718"/>
    </location>
</feature>
<dbReference type="EMBL" id="LT607409">
    <property type="protein sequence ID" value="SCF23530.1"/>
    <property type="molecule type" value="Genomic_DNA"/>
</dbReference>
<reference evidence="4" key="1">
    <citation type="submission" date="2016-06" db="EMBL/GenBank/DDBJ databases">
        <authorList>
            <person name="Varghese N."/>
            <person name="Submissions Spin"/>
        </authorList>
    </citation>
    <scope>NUCLEOTIDE SEQUENCE [LARGE SCALE GENOMIC DNA]</scope>
    <source>
        <strain evidence="4">DSM 45160</strain>
    </source>
</reference>
<proteinExistence type="predicted"/>